<evidence type="ECO:0000256" key="4">
    <source>
        <dbReference type="ARBA" id="ARBA00023002"/>
    </source>
</evidence>
<evidence type="ECO:0000313" key="8">
    <source>
        <dbReference type="Proteomes" id="UP000017819"/>
    </source>
</evidence>
<dbReference type="InterPro" id="IPR016446">
    <property type="entry name" value="Flavin_OxRdtase_Frp"/>
</dbReference>
<dbReference type="InterPro" id="IPR000415">
    <property type="entry name" value="Nitroreductase-like"/>
</dbReference>
<comment type="similarity">
    <text evidence="1 5">Belongs to the flavin oxidoreductase frp family.</text>
</comment>
<name>V4RJY7_9HYPH</name>
<keyword evidence="2 5" id="KW-0285">Flavoprotein</keyword>
<evidence type="ECO:0000313" key="7">
    <source>
        <dbReference type="EMBL" id="ESR25649.1"/>
    </source>
</evidence>
<accession>V4RJY7</accession>
<dbReference type="PIRSF" id="PIRSF005426">
    <property type="entry name" value="Frp"/>
    <property type="match status" value="1"/>
</dbReference>
<dbReference type="PANTHER" id="PTHR43425:SF2">
    <property type="entry name" value="OXYGEN-INSENSITIVE NADPH NITROREDUCTASE"/>
    <property type="match status" value="1"/>
</dbReference>
<keyword evidence="3 5" id="KW-0288">FMN</keyword>
<evidence type="ECO:0000259" key="6">
    <source>
        <dbReference type="Pfam" id="PF00881"/>
    </source>
</evidence>
<evidence type="ECO:0000256" key="2">
    <source>
        <dbReference type="ARBA" id="ARBA00022630"/>
    </source>
</evidence>
<gene>
    <name evidence="7" type="ORF">N177_1482</name>
</gene>
<keyword evidence="5" id="KW-0521">NADP</keyword>
<dbReference type="Gene3D" id="3.40.109.10">
    <property type="entry name" value="NADH Oxidase"/>
    <property type="match status" value="1"/>
</dbReference>
<dbReference type="GO" id="GO:0016491">
    <property type="term" value="F:oxidoreductase activity"/>
    <property type="evidence" value="ECO:0007669"/>
    <property type="project" value="UniProtKB-UniRule"/>
</dbReference>
<dbReference type="PANTHER" id="PTHR43425">
    <property type="entry name" value="OXYGEN-INSENSITIVE NADPH NITROREDUCTASE"/>
    <property type="match status" value="1"/>
</dbReference>
<dbReference type="InterPro" id="IPR029479">
    <property type="entry name" value="Nitroreductase"/>
</dbReference>
<keyword evidence="8" id="KW-1185">Reference proteome</keyword>
<dbReference type="Pfam" id="PF00881">
    <property type="entry name" value="Nitroreductase"/>
    <property type="match status" value="1"/>
</dbReference>
<proteinExistence type="inferred from homology"/>
<dbReference type="eggNOG" id="COG0778">
    <property type="taxonomic scope" value="Bacteria"/>
</dbReference>
<dbReference type="EMBL" id="AWXZ01000018">
    <property type="protein sequence ID" value="ESR25649.1"/>
    <property type="molecule type" value="Genomic_DNA"/>
</dbReference>
<dbReference type="SUPFAM" id="SSF55469">
    <property type="entry name" value="FMN-dependent nitroreductase-like"/>
    <property type="match status" value="1"/>
</dbReference>
<evidence type="ECO:0000256" key="3">
    <source>
        <dbReference type="ARBA" id="ARBA00022643"/>
    </source>
</evidence>
<dbReference type="Proteomes" id="UP000017819">
    <property type="component" value="Unassembled WGS sequence"/>
</dbReference>
<evidence type="ECO:0000256" key="5">
    <source>
        <dbReference type="PIRNR" id="PIRNR005426"/>
    </source>
</evidence>
<evidence type="ECO:0000256" key="1">
    <source>
        <dbReference type="ARBA" id="ARBA00008366"/>
    </source>
</evidence>
<sequence length="282" mass="30859">MVTTQPTLDDLLEERFGRPGAAGLAGLDALAGPLRPMLDRRSCRSYASRPVEPALLHLVLAAGFSMPTKSDLQQADVVRVADAALREQVLEGVAGAEWMLAAPEFLVVCADGARLAGMFERTGRTFPNDHFDAAFNAVVDASLVLGGMVAAAALLGLGTCPVSQIRNDPERVDRLLRLPPRVIPVAGLCLGWPAEADTVTPRLGLDATVHEDHFGEGPSFAETLAEYEARRRLRKPYRRQRAVDRFGEAATYGWEEDKTRQYTEPQRQGFGTYVRRKGFKLD</sequence>
<feature type="domain" description="Nitroreductase" evidence="6">
    <location>
        <begin position="39"/>
        <end position="192"/>
    </location>
</feature>
<dbReference type="OrthoDB" id="3181400at2"/>
<reference evidence="7 8" key="1">
    <citation type="journal article" date="2014" name="Genome Announc.">
        <title>Draft Genome Sequence of Lutibaculum baratangense Strain AMV1T, Isolated from a Mud Volcano in Andamans, India.</title>
        <authorList>
            <person name="Singh A."/>
            <person name="Sreenivas A."/>
            <person name="Sathyanarayana Reddy G."/>
            <person name="Pinnaka A.K."/>
            <person name="Shivaji S."/>
        </authorList>
    </citation>
    <scope>NUCLEOTIDE SEQUENCE [LARGE SCALE GENOMIC DNA]</scope>
    <source>
        <strain evidence="7 8">AMV1</strain>
    </source>
</reference>
<dbReference type="AlphaFoldDB" id="V4RJY7"/>
<protein>
    <submittedName>
        <fullName evidence="7">Nitroreductase</fullName>
    </submittedName>
</protein>
<comment type="caution">
    <text evidence="7">The sequence shown here is derived from an EMBL/GenBank/DDBJ whole genome shotgun (WGS) entry which is preliminary data.</text>
</comment>
<dbReference type="RefSeq" id="WP_023431624.1">
    <property type="nucleotide sequence ID" value="NZ_AWXZ01000018.1"/>
</dbReference>
<organism evidence="7 8">
    <name type="scientific">Lutibaculum baratangense AMV1</name>
    <dbReference type="NCBI Taxonomy" id="631454"/>
    <lineage>
        <taxon>Bacteria</taxon>
        <taxon>Pseudomonadati</taxon>
        <taxon>Pseudomonadota</taxon>
        <taxon>Alphaproteobacteria</taxon>
        <taxon>Hyphomicrobiales</taxon>
        <taxon>Tepidamorphaceae</taxon>
        <taxon>Lutibaculum</taxon>
    </lineage>
</organism>
<keyword evidence="4 5" id="KW-0560">Oxidoreductase</keyword>
<dbReference type="STRING" id="631454.N177_1482"/>